<dbReference type="InterPro" id="IPR051264">
    <property type="entry name" value="FAD-oxidored/transferase_4"/>
</dbReference>
<dbReference type="InterPro" id="IPR016167">
    <property type="entry name" value="FAD-bd_PCMH_sub1"/>
</dbReference>
<keyword evidence="3" id="KW-0274">FAD</keyword>
<accession>A0ABT7E470</accession>
<dbReference type="Gene3D" id="3.30.43.10">
    <property type="entry name" value="Uridine Diphospho-n-acetylenolpyruvylglucosamine Reductase, domain 2"/>
    <property type="match status" value="1"/>
</dbReference>
<evidence type="ECO:0000313" key="6">
    <source>
        <dbReference type="Proteomes" id="UP001172778"/>
    </source>
</evidence>
<dbReference type="Pfam" id="PF01565">
    <property type="entry name" value="FAD_binding_4"/>
    <property type="match status" value="1"/>
</dbReference>
<sequence length="476" mass="50402">MTDFLSRLKQYLPAAAICTDPDRMAPRLLDQRGRLHGAARALVLPGSVEEAERVIRLCNEYRVPIVPQAGNTGLVGGATPAADGRAILLGCDRLNRVRQMGAADFSMVAEAGCTLESLQRAAAAEGRLFPLWLASAGSARLGGLIGSNAGGTQVLRYGNTRELVLGIEAVLADGRRYNGLHSLRKRNIGYDLKQLLIGSEGTLGFVTAASLRLWPQPKGQACALVAVASIAAALTLFQQAQDMAGEVLTAFEIINAAAMQLVADQHAELARPFATTPAWTVLIELSGGESDAVLSERLCALLSAANTPDALVAQDLTQRQHFWGLRERIPSAQKRAGSSIKHDLSLPIAAIPEFVQQAAALLAAHMPLFEPVIFGHVGDGNLHFNLQYLGETGAARKLPVPAFDAAEQVANELLYPLVLACGGDLSAEHGIGRLRLSAAARYHDAGERALMATLKQAFDPLGLFNPGALLSGQGNL</sequence>
<reference evidence="5" key="1">
    <citation type="submission" date="2023-03" db="EMBL/GenBank/DDBJ databases">
        <title>Chitinimonas shenzhenensis gen. nov., sp. nov., a novel member of family Burkholderiaceae isolated from activated sludge collected in Shen Zhen, China.</title>
        <authorList>
            <person name="Wang X."/>
        </authorList>
    </citation>
    <scope>NUCLEOTIDE SEQUENCE</scope>
    <source>
        <strain evidence="5">DQS-5</strain>
    </source>
</reference>
<evidence type="ECO:0000313" key="5">
    <source>
        <dbReference type="EMBL" id="MDK2125682.1"/>
    </source>
</evidence>
<dbReference type="Gene3D" id="3.30.465.10">
    <property type="match status" value="1"/>
</dbReference>
<dbReference type="Gene3D" id="3.30.70.2740">
    <property type="match status" value="1"/>
</dbReference>
<dbReference type="PANTHER" id="PTHR43716:SF2">
    <property type="entry name" value="BLL6224 PROTEIN"/>
    <property type="match status" value="1"/>
</dbReference>
<dbReference type="InterPro" id="IPR006094">
    <property type="entry name" value="Oxid_FAD_bind_N"/>
</dbReference>
<name>A0ABT7E470_9NEIS</name>
<evidence type="ECO:0000256" key="2">
    <source>
        <dbReference type="ARBA" id="ARBA00022630"/>
    </source>
</evidence>
<dbReference type="Gene3D" id="3.30.70.2190">
    <property type="match status" value="1"/>
</dbReference>
<keyword evidence="6" id="KW-1185">Reference proteome</keyword>
<dbReference type="Gene3D" id="1.10.45.10">
    <property type="entry name" value="Vanillyl-alcohol Oxidase, Chain A, domain 4"/>
    <property type="match status" value="1"/>
</dbReference>
<dbReference type="PANTHER" id="PTHR43716">
    <property type="entry name" value="D-2-HYDROXYGLUTARATE DEHYDROGENASE, MITOCHONDRIAL"/>
    <property type="match status" value="1"/>
</dbReference>
<proteinExistence type="inferred from homology"/>
<gene>
    <name evidence="5" type="ORF">PZA18_16630</name>
</gene>
<comment type="similarity">
    <text evidence="1">Belongs to the FAD-binding oxidoreductase/transferase type 4 family.</text>
</comment>
<evidence type="ECO:0000259" key="4">
    <source>
        <dbReference type="PROSITE" id="PS51387"/>
    </source>
</evidence>
<feature type="domain" description="FAD-binding PCMH-type" evidence="4">
    <location>
        <begin position="35"/>
        <end position="216"/>
    </location>
</feature>
<dbReference type="InterPro" id="IPR016169">
    <property type="entry name" value="FAD-bd_PCMH_sub2"/>
</dbReference>
<evidence type="ECO:0000256" key="1">
    <source>
        <dbReference type="ARBA" id="ARBA00008000"/>
    </source>
</evidence>
<dbReference type="PROSITE" id="PS51387">
    <property type="entry name" value="FAD_PCMH"/>
    <property type="match status" value="1"/>
</dbReference>
<dbReference type="InterPro" id="IPR016171">
    <property type="entry name" value="Vanillyl_alc_oxidase_C-sub2"/>
</dbReference>
<evidence type="ECO:0000256" key="3">
    <source>
        <dbReference type="ARBA" id="ARBA00022827"/>
    </source>
</evidence>
<keyword evidence="2" id="KW-0285">Flavoprotein</keyword>
<organism evidence="5 6">
    <name type="scientific">Parachitinimonas caeni</name>
    <dbReference type="NCBI Taxonomy" id="3031301"/>
    <lineage>
        <taxon>Bacteria</taxon>
        <taxon>Pseudomonadati</taxon>
        <taxon>Pseudomonadota</taxon>
        <taxon>Betaproteobacteria</taxon>
        <taxon>Neisseriales</taxon>
        <taxon>Chitinibacteraceae</taxon>
        <taxon>Parachitinimonas</taxon>
    </lineage>
</organism>
<dbReference type="SUPFAM" id="SSF56176">
    <property type="entry name" value="FAD-binding/transporter-associated domain-like"/>
    <property type="match status" value="1"/>
</dbReference>
<protein>
    <submittedName>
        <fullName evidence="5">FAD-binding oxidoreductase</fullName>
    </submittedName>
</protein>
<dbReference type="InterPro" id="IPR016166">
    <property type="entry name" value="FAD-bd_PCMH"/>
</dbReference>
<dbReference type="InterPro" id="IPR036318">
    <property type="entry name" value="FAD-bd_PCMH-like_sf"/>
</dbReference>
<dbReference type="Pfam" id="PF02913">
    <property type="entry name" value="FAD-oxidase_C"/>
    <property type="match status" value="1"/>
</dbReference>
<dbReference type="EMBL" id="JARRAF010000022">
    <property type="protein sequence ID" value="MDK2125682.1"/>
    <property type="molecule type" value="Genomic_DNA"/>
</dbReference>
<dbReference type="SUPFAM" id="SSF55103">
    <property type="entry name" value="FAD-linked oxidases, C-terminal domain"/>
    <property type="match status" value="1"/>
</dbReference>
<dbReference type="Proteomes" id="UP001172778">
    <property type="component" value="Unassembled WGS sequence"/>
</dbReference>
<dbReference type="RefSeq" id="WP_284101991.1">
    <property type="nucleotide sequence ID" value="NZ_JARRAF010000022.1"/>
</dbReference>
<dbReference type="InterPro" id="IPR016164">
    <property type="entry name" value="FAD-linked_Oxase-like_C"/>
</dbReference>
<dbReference type="InterPro" id="IPR004113">
    <property type="entry name" value="FAD-bd_oxidored_4_C"/>
</dbReference>
<comment type="caution">
    <text evidence="5">The sequence shown here is derived from an EMBL/GenBank/DDBJ whole genome shotgun (WGS) entry which is preliminary data.</text>
</comment>